<evidence type="ECO:0000256" key="1">
    <source>
        <dbReference type="SAM" id="Phobius"/>
    </source>
</evidence>
<evidence type="ECO:0000259" key="2">
    <source>
        <dbReference type="Pfam" id="PF00561"/>
    </source>
</evidence>
<keyword evidence="4" id="KW-1185">Reference proteome</keyword>
<proteinExistence type="predicted"/>
<dbReference type="InterPro" id="IPR029058">
    <property type="entry name" value="AB_hydrolase_fold"/>
</dbReference>
<dbReference type="InterPro" id="IPR054518">
    <property type="entry name" value="ABHD16_N"/>
</dbReference>
<dbReference type="RefSeq" id="XP_017893416.1">
    <property type="nucleotide sequence ID" value="XM_018037927.2"/>
</dbReference>
<keyword evidence="1" id="KW-0812">Transmembrane</keyword>
<dbReference type="Proteomes" id="UP000694925">
    <property type="component" value="Unplaced"/>
</dbReference>
<evidence type="ECO:0000313" key="5">
    <source>
        <dbReference type="RefSeq" id="XP_017893416.1"/>
    </source>
</evidence>
<keyword evidence="1" id="KW-0472">Membrane</keyword>
<evidence type="ECO:0000259" key="3">
    <source>
        <dbReference type="Pfam" id="PF22990"/>
    </source>
</evidence>
<organism evidence="4 5">
    <name type="scientific">Ceratina calcarata</name>
    <dbReference type="NCBI Taxonomy" id="156304"/>
    <lineage>
        <taxon>Eukaryota</taxon>
        <taxon>Metazoa</taxon>
        <taxon>Ecdysozoa</taxon>
        <taxon>Arthropoda</taxon>
        <taxon>Hexapoda</taxon>
        <taxon>Insecta</taxon>
        <taxon>Pterygota</taxon>
        <taxon>Neoptera</taxon>
        <taxon>Endopterygota</taxon>
        <taxon>Hymenoptera</taxon>
        <taxon>Apocrita</taxon>
        <taxon>Aculeata</taxon>
        <taxon>Apoidea</taxon>
        <taxon>Anthophila</taxon>
        <taxon>Apidae</taxon>
        <taxon>Ceratina</taxon>
        <taxon>Zadontomerus</taxon>
    </lineage>
</organism>
<feature type="transmembrane region" description="Helical" evidence="1">
    <location>
        <begin position="190"/>
        <end position="217"/>
    </location>
</feature>
<dbReference type="SUPFAM" id="SSF53474">
    <property type="entry name" value="alpha/beta-Hydrolases"/>
    <property type="match status" value="1"/>
</dbReference>
<dbReference type="GO" id="GO:0047372">
    <property type="term" value="F:monoacylglycerol lipase activity"/>
    <property type="evidence" value="ECO:0007669"/>
    <property type="project" value="TreeGrafter"/>
</dbReference>
<dbReference type="GO" id="GO:0052651">
    <property type="term" value="P:monoacylglycerol catabolic process"/>
    <property type="evidence" value="ECO:0007669"/>
    <property type="project" value="TreeGrafter"/>
</dbReference>
<dbReference type="GO" id="GO:0004620">
    <property type="term" value="F:phospholipase activity"/>
    <property type="evidence" value="ECO:0007669"/>
    <property type="project" value="TreeGrafter"/>
</dbReference>
<dbReference type="Pfam" id="PF22990">
    <property type="entry name" value="ABHD16_N"/>
    <property type="match status" value="1"/>
</dbReference>
<dbReference type="Pfam" id="PF00561">
    <property type="entry name" value="Abhydrolase_1"/>
    <property type="match status" value="1"/>
</dbReference>
<dbReference type="InterPro" id="IPR000073">
    <property type="entry name" value="AB_hydrolase_1"/>
</dbReference>
<dbReference type="GeneID" id="108633015"/>
<dbReference type="PANTHER" id="PTHR12277">
    <property type="entry name" value="ALPHA/BETA HYDROLASE DOMAIN-CONTAINING PROTEIN"/>
    <property type="match status" value="1"/>
</dbReference>
<dbReference type="KEGG" id="ccal:108633015"/>
<dbReference type="Gene3D" id="3.40.50.1820">
    <property type="entry name" value="alpha/beta hydrolase"/>
    <property type="match status" value="1"/>
</dbReference>
<dbReference type="PANTHER" id="PTHR12277:SF72">
    <property type="entry name" value="BAT5L PROTEIN"/>
    <property type="match status" value="1"/>
</dbReference>
<sequence>MSFILTLWRCNFGPRLFNAYEVLQNGHLIAKPYEANILERLSDQIVICFAAIWSISPYTIPLVAILFYHQTYTYVTENVGSLSNLIARISAVFVMSFAARGYSRATNPVYVKFLTTLTEANARYDAETRQELEKYHFEFWAKPVDFNANQSEVERDTTRERLTLETISQSSGRVKRLAGKEFMFALPCKFLSYIVAHTFAIKMIYPGSVFVLNWALLRSTLLQGRIQKKLKYNGERYKLLTVDNNEIDAMFIDQRQRLRNGNTLVITCEGNFGFYEIGIVQTPLSKGYSILGWNHPGFGSSTGAPYPSQEENAVDCVMRFAIERLKFPEERIIIYGWSIGGYTATWAAMNYPSIQSLILDATFDDVLPLAIMTMPPWLEGLVRNIIRDYFNLNIAEQLNRYNGTVLLIRRTEDEIVCTPNVNRLSGNRGNVLLTKLLMRRYPHLFTGAPKNLKLLERFLSYDINSIASPNSPYFSFDMVTVDRNVCSKLVEFEVRKNGGAVIYPSALGEDWDSDKKQQLILFLVTQYMKDQQTSHCMSLEPDLFQPGWNPYLTTE</sequence>
<dbReference type="GO" id="GO:0006660">
    <property type="term" value="P:phosphatidylserine catabolic process"/>
    <property type="evidence" value="ECO:0007669"/>
    <property type="project" value="TreeGrafter"/>
</dbReference>
<dbReference type="GO" id="GO:0012505">
    <property type="term" value="C:endomembrane system"/>
    <property type="evidence" value="ECO:0007669"/>
    <property type="project" value="TreeGrafter"/>
</dbReference>
<keyword evidence="1" id="KW-1133">Transmembrane helix</keyword>
<feature type="domain" description="AB hydrolase-1" evidence="2">
    <location>
        <begin position="265"/>
        <end position="405"/>
    </location>
</feature>
<accession>A0AAJ7JI63</accession>
<reference evidence="5" key="1">
    <citation type="submission" date="2025-08" db="UniProtKB">
        <authorList>
            <consortium name="RefSeq"/>
        </authorList>
    </citation>
    <scope>IDENTIFICATION</scope>
    <source>
        <tissue evidence="5">Whole body</tissue>
    </source>
</reference>
<feature type="transmembrane region" description="Helical" evidence="1">
    <location>
        <begin position="81"/>
        <end position="99"/>
    </location>
</feature>
<protein>
    <submittedName>
        <fullName evidence="5">Protein ABHD16A</fullName>
    </submittedName>
</protein>
<dbReference type="AlphaFoldDB" id="A0AAJ7JI63"/>
<evidence type="ECO:0000313" key="4">
    <source>
        <dbReference type="Proteomes" id="UP000694925"/>
    </source>
</evidence>
<feature type="transmembrane region" description="Helical" evidence="1">
    <location>
        <begin position="45"/>
        <end position="69"/>
    </location>
</feature>
<name>A0AAJ7JI63_9HYME</name>
<feature type="domain" description="Phosphatidylserine Lipase ABHD16 N-terminal" evidence="3">
    <location>
        <begin position="6"/>
        <end position="138"/>
    </location>
</feature>
<gene>
    <name evidence="5" type="primary">LOC108633015</name>
</gene>